<accession>A0ACB8UBV4</accession>
<evidence type="ECO:0000313" key="2">
    <source>
        <dbReference type="Proteomes" id="UP001055072"/>
    </source>
</evidence>
<protein>
    <submittedName>
        <fullName evidence="1">Uncharacterized protein</fullName>
    </submittedName>
</protein>
<name>A0ACB8UBV4_9APHY</name>
<keyword evidence="2" id="KW-1185">Reference proteome</keyword>
<evidence type="ECO:0000313" key="1">
    <source>
        <dbReference type="EMBL" id="KAI0091661.1"/>
    </source>
</evidence>
<sequence length="3016" mass="340125">MGTLSNVTALLGGKLIKDRQEGITQLRSALATEHAADKLKPNDWIVLFAALFEAFAKEKQACIEKRIIHTVPTGAGAAQVRRLSEAASTVRFLVEKGTKAFTKALRRQILDHIVSNMKYQGRLIDAVALDYVKAMKCLFAWTPHLEHLEDNNWVKLVELSFNIILEDPFRKGLEEQVQPTEEQPTEQSDEEEGVSESVTSPRKRRLAGLSRATASPVPSSSRSLPVSLEKIEFASLLSMLLRSPNAPIISERHPLLPAALLNRLERFLVQYPADTSLHRDYLTALSATLSQIALNEQKLTVKFAKATWPALVGMWSTKNQRLKEDLVVILRMLFPYFTSALDEGEYDDGLSRLWKLLDGEAQSRWGVDSLSMDSLRFEIAKDETEPTSSAFAARTFRYGWHFESNQALAWVILELHADCGEKLYRLSESVHAIGGPSSKRRKINNPVEALLSSIRVSSSNNIRTFHFQALLFFIDRHWSILHAALQQQVIRTLIHCLSDDDPSTQSWSFVCLAAVAHVAGTSAPAIADSGGSRENHWDTVWTLAMRRANVPAVCRAACHAAQILLHHRKALLGSQRMVAEIETLAKDLDVQGPSAPYDSVCKFLVSCMHIASQDVSLYRLNLEDKVLAWLVDNWRPSSVSRRLPPYFVQDILDLLGDICSLALHDELSCDASLPDCIVVTGIKENAETAVLRDFSLYAKLPVFHKPIESRMEQTVPTIEAIDSSDVAPPGPRERKISSFFLKFLDIIAQDWDSQKDILILPTVEKVRSIMDFAITSLLFESSLRVNGTQSNRRVIQAACKVITHALPLLPDQRWTLGELRLLLESFDPLHLIGPRMDVQQPLEVLLPPGRLSGIRTEVLRTLIVDGPLPEARTKTFRRMLQRSLFRSSDVQDVSASIIKTMRSILRTVVDQVYPPPDRRREAENARDGFAGLRDSREGTPFIRSALGSSVVRNIMDTCFSVVSTFPALQSSSGEPTRDRELMQWFEDVVCSEDSHTAFFAVLPSLILQVADRTLHLSPSSLKSIFEWLGALIRTYNYRRDDGVKTLTASLLQSTMHIWLNPKGGHIEASDLAPHLMKWLIDNCLRHADQDPTTLSWYSRDSIILLLSEYIDQDPTQLAYMEIIEDEEQLPHTVLTRFGTDGDARVRARAAAVNARLLYHASALKLQPMNLYSLVRQSLSKLTSYFDLMLTRFLTLANLMIVSSAVRRGPYWHLLEISLVAPEYNHHLEVILQAVTDRMGMLSCSTLFEVYGPQIAYSVMKSGADFIRFPPRLLGFRDRRECADRTFLACAPIYLAYHESMEAFEQGRRQFLYHCRAAQRTADDGLLACLPEIIGNHMINWAYNHGLVESEDNPETDPLWQPVLKELYEAGTFHRNLREHADGVVATIVCALQDADFSSTGPIVKALDSRSQDAAQTFQELSSRRVRIQEYYEPSLPAFSPDIVLRTLDWFNHLVPHEGDPAITYHVLHRLLSALCEMPLLSEQVHLVNSLCLWISIHHDHFRDNKLVQVLLNGALNLIGQVDLVHDAQSILDWVFTHLFSRLNGTHLTEVLLRIACTAYDYSQSTAKDIASIGANVLDWAEDTAFALAKHRSLSSAVQMALLAWPRDPPQKLRALIKESSLGDLQTILSDERILSSKFRMVRQIYALAQAGQYEEDSFSKHDFWKLRQFIPSEEPLTGDEIQAFISLLVSQRGHIDGLDREKTSRQTASLRYLQQRRKDPQLEQNLLARKAIVSSLFSLLGDPSASRVHLAFKTLRALVAVTEGDLIGSNGWPTEHLTELQLLKAYSQPYSPRPTPDLIQLLEKEDAIRLSEVYPRWITFFTTLLSDILATHDAFYSPLALILQIDGHFAEQVLPILVHIYLYIDTSHMDDSSTRARNVISTYFSKLLAIETSSEACRKAIVDTVLHLREWPPPDFRDPLAYDKWLSVDFVELSQNAVLCGAYTTALLFLELAAEYANDGSITSQAKEEVLYQIYSRVDEPDGFYAISTQNVRGLLLKRLHHENQWDKAFQFHGAALETHKPDSDGANGVLRSLRAFGFDSLAMTTLQTMPGAETLVDRQMTYELGWRAGRWDLPQISNSDETSTSLYLALRAIHRERDTQVINNVVLEQLLQQMRHLKRLGHENLVEIRQVAQCLMCLNEIRRWCQADVQVLLRSDSEGLDERLLEAPRLVEFSDLEAILATRISLLRSAREREQRIQIGDMATPLTERLKAYETSYLLKLSRAAREAGNPQIAINSVVRAQKLNGKEHFQVACEFANVLWLTKEPKMATEFLKGLLSRPPQTSPKTEFTSHATLLALMGNWASQACLEKPADIKSHYFDAAVALMEGITSSNQSSVYHEYATFAERQYHVINKSPDVLRLKVYIDRKTAEIKHREDHLSQLKHQSGKPAGLGELQIYKNKAQKLLNNDQALYKESLKSRNTFLQGAIEMYSRCLASSDTFDDDAAIRLCSLWFANFDDIDEGLLSEVGAALGLIPSYKLVFLAHQLSARLSDAESTNERATNQSNLQRVILRMCREHPFHALFPVYCLQGGPIGTNKSTSSVNSQDSQMIRTKSATAILARLRSDTACAQRVVAVQNVCDASLQWAKHAIKKLTGKKSQPLEIPGELRISRLKNIQVPVITKHTPLDPTGRYDNCVWITRYDRAYETAGGINLPKICYCVGSDGKRYKQLFKGEGGDDLRQDAVMEQVFDLVNILLRNDRESTRRNLRIRGYKVVPLAAQAGVLEFVENTATLNEWLPKAHARYRPGDIRHGDFFAKMNNLQRSFGPPENIDAGRMTDQFVDLRKRFRPVMRHYFTETTKNPSEWFRMRLYYARSVATTSIVGHMIGLGDRHLSNILLDKRNGEVVHIDLGIAFEQGQLLPIAERVPFRLTADMVDGLGSTGTQGVFQRCAEHTLRVLRDRSDVILTVLEVFKYDPLHSWTASDMKLQGVQSTPARDRVEESTRDGADNALNRIIGFNVSTASGADEAADRALSAVARKLDKTLSIEFTVNELIAEATDVVNLANMFIGWSPHF</sequence>
<reference evidence="1" key="1">
    <citation type="journal article" date="2021" name="Environ. Microbiol.">
        <title>Gene family expansions and transcriptome signatures uncover fungal adaptations to wood decay.</title>
        <authorList>
            <person name="Hage H."/>
            <person name="Miyauchi S."/>
            <person name="Viragh M."/>
            <person name="Drula E."/>
            <person name="Min B."/>
            <person name="Chaduli D."/>
            <person name="Navarro D."/>
            <person name="Favel A."/>
            <person name="Norest M."/>
            <person name="Lesage-Meessen L."/>
            <person name="Balint B."/>
            <person name="Merenyi Z."/>
            <person name="de Eugenio L."/>
            <person name="Morin E."/>
            <person name="Martinez A.T."/>
            <person name="Baldrian P."/>
            <person name="Stursova M."/>
            <person name="Martinez M.J."/>
            <person name="Novotny C."/>
            <person name="Magnuson J.K."/>
            <person name="Spatafora J.W."/>
            <person name="Maurice S."/>
            <person name="Pangilinan J."/>
            <person name="Andreopoulos W."/>
            <person name="LaButti K."/>
            <person name="Hundley H."/>
            <person name="Na H."/>
            <person name="Kuo A."/>
            <person name="Barry K."/>
            <person name="Lipzen A."/>
            <person name="Henrissat B."/>
            <person name="Riley R."/>
            <person name="Ahrendt S."/>
            <person name="Nagy L.G."/>
            <person name="Grigoriev I.V."/>
            <person name="Martin F."/>
            <person name="Rosso M.N."/>
        </authorList>
    </citation>
    <scope>NUCLEOTIDE SEQUENCE</scope>
    <source>
        <strain evidence="1">CBS 384.51</strain>
    </source>
</reference>
<dbReference type="Proteomes" id="UP001055072">
    <property type="component" value="Unassembled WGS sequence"/>
</dbReference>
<gene>
    <name evidence="1" type="ORF">BDY19DRAFT_638931</name>
</gene>
<dbReference type="EMBL" id="MU274905">
    <property type="protein sequence ID" value="KAI0091661.1"/>
    <property type="molecule type" value="Genomic_DNA"/>
</dbReference>
<comment type="caution">
    <text evidence="1">The sequence shown here is derived from an EMBL/GenBank/DDBJ whole genome shotgun (WGS) entry which is preliminary data.</text>
</comment>
<organism evidence="1 2">
    <name type="scientific">Irpex rosettiformis</name>
    <dbReference type="NCBI Taxonomy" id="378272"/>
    <lineage>
        <taxon>Eukaryota</taxon>
        <taxon>Fungi</taxon>
        <taxon>Dikarya</taxon>
        <taxon>Basidiomycota</taxon>
        <taxon>Agaricomycotina</taxon>
        <taxon>Agaricomycetes</taxon>
        <taxon>Polyporales</taxon>
        <taxon>Irpicaceae</taxon>
        <taxon>Irpex</taxon>
    </lineage>
</organism>
<proteinExistence type="predicted"/>